<sequence>MSDHSKIEWTDATWNPVRGCTKISPGCKHCYAETFAERFRGVPGHPYEQGFDLRLVPEKLAEPLRWRSPKCIFVNSMSDLFHTDIPVDYIVAVARVMALANWHTYQVLTKRSERMRELLRGELAFAAQLPHIWWGVSVEDRRYGVPRIEHLREAPARVRFLSVEPLLDDLGLLDLSGIHWVIVGGESGAGARPLHREWVASLRDQCAEAGVAFFFKQWGGVRKSKTGRLLDGLTHDELPHRVVMPSPLEAQRQQALAQAEALSQAWQARLQNLQEDARTAQA</sequence>
<organism evidence="1 2">
    <name type="scientific">Cystobacter ferrugineus</name>
    <dbReference type="NCBI Taxonomy" id="83449"/>
    <lineage>
        <taxon>Bacteria</taxon>
        <taxon>Pseudomonadati</taxon>
        <taxon>Myxococcota</taxon>
        <taxon>Myxococcia</taxon>
        <taxon>Myxococcales</taxon>
        <taxon>Cystobacterineae</taxon>
        <taxon>Archangiaceae</taxon>
        <taxon>Cystobacter</taxon>
    </lineage>
</organism>
<dbReference type="RefSeq" id="WP_071904498.1">
    <property type="nucleotide sequence ID" value="NZ_MPIN01000019.1"/>
</dbReference>
<accession>A0A1L9AWK0</accession>
<protein>
    <recommendedName>
        <fullName evidence="3">Phage Gp37/Gp68 family protein</fullName>
    </recommendedName>
</protein>
<reference evidence="1 2" key="2">
    <citation type="submission" date="2016-12" db="EMBL/GenBank/DDBJ databases">
        <title>Draft Genome Sequence of Cystobacter ferrugineus Strain Cbfe23.</title>
        <authorList>
            <person name="Akbar S."/>
            <person name="Dowd S.E."/>
            <person name="Stevens D.C."/>
        </authorList>
    </citation>
    <scope>NUCLEOTIDE SEQUENCE [LARGE SCALE GENOMIC DNA]</scope>
    <source>
        <strain evidence="1 2">Cbfe23</strain>
    </source>
</reference>
<evidence type="ECO:0000313" key="2">
    <source>
        <dbReference type="Proteomes" id="UP000182229"/>
    </source>
</evidence>
<name>A0A1L9AWK0_9BACT</name>
<keyword evidence="2" id="KW-1185">Reference proteome</keyword>
<reference evidence="2" key="1">
    <citation type="submission" date="2016-11" db="EMBL/GenBank/DDBJ databases">
        <authorList>
            <person name="Shukria A."/>
            <person name="Stevens D.C."/>
        </authorList>
    </citation>
    <scope>NUCLEOTIDE SEQUENCE [LARGE SCALE GENOMIC DNA]</scope>
    <source>
        <strain evidence="2">Cbfe23</strain>
    </source>
</reference>
<dbReference type="Pfam" id="PF07505">
    <property type="entry name" value="DUF5131"/>
    <property type="match status" value="1"/>
</dbReference>
<dbReference type="AlphaFoldDB" id="A0A1L9AWK0"/>
<evidence type="ECO:0000313" key="1">
    <source>
        <dbReference type="EMBL" id="OJH34388.1"/>
    </source>
</evidence>
<dbReference type="InterPro" id="IPR011101">
    <property type="entry name" value="DUF5131"/>
</dbReference>
<dbReference type="Proteomes" id="UP000182229">
    <property type="component" value="Unassembled WGS sequence"/>
</dbReference>
<gene>
    <name evidence="1" type="ORF">BON30_43455</name>
</gene>
<dbReference type="OrthoDB" id="9787478at2"/>
<evidence type="ECO:0008006" key="3">
    <source>
        <dbReference type="Google" id="ProtNLM"/>
    </source>
</evidence>
<dbReference type="EMBL" id="MPIN01000019">
    <property type="protein sequence ID" value="OJH34388.1"/>
    <property type="molecule type" value="Genomic_DNA"/>
</dbReference>
<proteinExistence type="predicted"/>
<comment type="caution">
    <text evidence="1">The sequence shown here is derived from an EMBL/GenBank/DDBJ whole genome shotgun (WGS) entry which is preliminary data.</text>
</comment>